<dbReference type="RefSeq" id="WP_014322327.1">
    <property type="nucleotide sequence ID" value="NC_016803.1"/>
</dbReference>
<dbReference type="AlphaFoldDB" id="F0JFH5"/>
<dbReference type="OrthoDB" id="5469953at2"/>
<keyword evidence="3" id="KW-1185">Reference proteome</keyword>
<dbReference type="InterPro" id="IPR019734">
    <property type="entry name" value="TPR_rpt"/>
</dbReference>
<sequence>MQDEFFALHLDAGDGDAASVCPFGRDFMADGRVRCVFSALTPVKMGMGASSRTHESLTFRFVEQTGEDDFASRLLSDRHLPIGEAELITLDELVEDYTPELAYFEEQVVPALLGRGAPEDVLAATVDAHAFNGLFGLGLVYLEHDETARASALFTDLARIRAGFEGRDQFLFNDFGIILRKCGRYDEAIAFFLRALDFVSDDENLFYNLARAHYENDDWTRSLDYLIQSHKFNPSLPVTKNLLALMVGLEGDERRLTRYHKPPVPPAVAARARQLLAAGSGRLKLDDTLVGRAVEPGRARSGGVGLVEFKRHGSDE</sequence>
<name>F0JFH5_9BACT</name>
<protein>
    <submittedName>
        <fullName evidence="2">Uncharacterized protein</fullName>
    </submittedName>
</protein>
<reference evidence="2 3" key="1">
    <citation type="journal article" date="2011" name="J. Bacteriol.">
        <title>Genome sequence of the mercury-methylating strain Desulfovibrio desulfuricans ND132.</title>
        <authorList>
            <person name="Brown S.D."/>
            <person name="Gilmour C.C."/>
            <person name="Kucken A.M."/>
            <person name="Wall J.D."/>
            <person name="Elias D.A."/>
            <person name="Brandt C.C."/>
            <person name="Podar M."/>
            <person name="Chertkov O."/>
            <person name="Held B."/>
            <person name="Bruce D.C."/>
            <person name="Detter J.C."/>
            <person name="Tapia R."/>
            <person name="Han C.S."/>
            <person name="Goodwin L.A."/>
            <person name="Cheng J.F."/>
            <person name="Pitluck S."/>
            <person name="Woyke T."/>
            <person name="Mikhailova N."/>
            <person name="Ivanova N.N."/>
            <person name="Han J."/>
            <person name="Lucas S."/>
            <person name="Lapidus A.L."/>
            <person name="Land M.L."/>
            <person name="Hauser L.J."/>
            <person name="Palumbo A.V."/>
        </authorList>
    </citation>
    <scope>NUCLEOTIDE SEQUENCE [LARGE SCALE GENOMIC DNA]</scope>
    <source>
        <strain evidence="2 3">ND132</strain>
    </source>
</reference>
<dbReference type="InterPro" id="IPR011990">
    <property type="entry name" value="TPR-like_helical_dom_sf"/>
</dbReference>
<accession>F0JFH5</accession>
<dbReference type="SMART" id="SM00028">
    <property type="entry name" value="TPR"/>
    <property type="match status" value="3"/>
</dbReference>
<dbReference type="SUPFAM" id="SSF48452">
    <property type="entry name" value="TPR-like"/>
    <property type="match status" value="1"/>
</dbReference>
<dbReference type="HOGENOM" id="CLU_069326_0_0_7"/>
<dbReference type="EMBL" id="CP003220">
    <property type="protein sequence ID" value="EGB14899.1"/>
    <property type="molecule type" value="Genomic_DNA"/>
</dbReference>
<evidence type="ECO:0000313" key="3">
    <source>
        <dbReference type="Proteomes" id="UP000007845"/>
    </source>
</evidence>
<gene>
    <name evidence="2" type="ORF">DND132_1693</name>
</gene>
<evidence type="ECO:0000256" key="1">
    <source>
        <dbReference type="PROSITE-ProRule" id="PRU00339"/>
    </source>
</evidence>
<dbReference type="PROSITE" id="PS50005">
    <property type="entry name" value="TPR"/>
    <property type="match status" value="1"/>
</dbReference>
<proteinExistence type="predicted"/>
<feature type="repeat" description="TPR" evidence="1">
    <location>
        <begin position="169"/>
        <end position="202"/>
    </location>
</feature>
<keyword evidence="1" id="KW-0802">TPR repeat</keyword>
<dbReference type="SMR" id="F0JFH5"/>
<evidence type="ECO:0000313" key="2">
    <source>
        <dbReference type="EMBL" id="EGB14899.1"/>
    </source>
</evidence>
<dbReference type="STRING" id="641491.DND132_1693"/>
<dbReference type="KEGG" id="ddn:DND132_1693"/>
<organism evidence="2 3">
    <name type="scientific">Pseudodesulfovibrio mercurii</name>
    <dbReference type="NCBI Taxonomy" id="641491"/>
    <lineage>
        <taxon>Bacteria</taxon>
        <taxon>Pseudomonadati</taxon>
        <taxon>Thermodesulfobacteriota</taxon>
        <taxon>Desulfovibrionia</taxon>
        <taxon>Desulfovibrionales</taxon>
        <taxon>Desulfovibrionaceae</taxon>
    </lineage>
</organism>
<dbReference type="Gene3D" id="1.25.40.10">
    <property type="entry name" value="Tetratricopeptide repeat domain"/>
    <property type="match status" value="1"/>
</dbReference>
<dbReference type="Proteomes" id="UP000007845">
    <property type="component" value="Chromosome"/>
</dbReference>
<dbReference type="Pfam" id="PF13414">
    <property type="entry name" value="TPR_11"/>
    <property type="match status" value="1"/>
</dbReference>
<dbReference type="eggNOG" id="COG0457">
    <property type="taxonomic scope" value="Bacteria"/>
</dbReference>